<reference evidence="1 2" key="1">
    <citation type="submission" date="2019-02" db="EMBL/GenBank/DDBJ databases">
        <title>Deep-cultivation of Planctomycetes and their phenomic and genomic characterization uncovers novel biology.</title>
        <authorList>
            <person name="Wiegand S."/>
            <person name="Jogler M."/>
            <person name="Boedeker C."/>
            <person name="Pinto D."/>
            <person name="Vollmers J."/>
            <person name="Rivas-Marin E."/>
            <person name="Kohn T."/>
            <person name="Peeters S.H."/>
            <person name="Heuer A."/>
            <person name="Rast P."/>
            <person name="Oberbeckmann S."/>
            <person name="Bunk B."/>
            <person name="Jeske O."/>
            <person name="Meyerdierks A."/>
            <person name="Storesund J.E."/>
            <person name="Kallscheuer N."/>
            <person name="Luecker S."/>
            <person name="Lage O.M."/>
            <person name="Pohl T."/>
            <person name="Merkel B.J."/>
            <person name="Hornburger P."/>
            <person name="Mueller R.-W."/>
            <person name="Bruemmer F."/>
            <person name="Labrenz M."/>
            <person name="Spormann A.M."/>
            <person name="Op den Camp H."/>
            <person name="Overmann J."/>
            <person name="Amann R."/>
            <person name="Jetten M.S.M."/>
            <person name="Mascher T."/>
            <person name="Medema M.H."/>
            <person name="Devos D.P."/>
            <person name="Kaster A.-K."/>
            <person name="Ovreas L."/>
            <person name="Rohde M."/>
            <person name="Galperin M.Y."/>
            <person name="Jogler C."/>
        </authorList>
    </citation>
    <scope>NUCLEOTIDE SEQUENCE [LARGE SCALE GENOMIC DNA]</scope>
    <source>
        <strain evidence="1 2">K22_7</strain>
    </source>
</reference>
<sequence>MHRTDSYTSTTTSWAGSLTTRQQRTRYVGIDVGLDRVSVASMGWAPRRRSDTSVGPTLRWFTQSSFPIPIDPSSGPCPDWVDVVANTLRDQLPRCVEDSPVVATLSLPSTWVHYQTTGVGEIAATQSQCDAMFDASIFRSPAHLVHWPVVQGGDTHQVAATPISAAMAIAKAVADVGYEVESILPPGAALLHASTMTAIKISSILTLDPVGGLISAVNEDARQTMGSVLCGLCRPLPACELESGSSLHVGQLESWLVSVAAEYAATCRYAGRMGDPCDASLPVLICGQLAAVEGVDRLLASLIERPVAVWRYAGRIRPGMGSEEIDRRNANGNFTRQQWDADTTEALSVSLAFCSVGLASDKNGGK</sequence>
<protein>
    <recommendedName>
        <fullName evidence="3">Competence protein A</fullName>
    </recommendedName>
</protein>
<name>A0A517NHR9_9BACT</name>
<evidence type="ECO:0000313" key="2">
    <source>
        <dbReference type="Proteomes" id="UP000318538"/>
    </source>
</evidence>
<keyword evidence="2" id="KW-1185">Reference proteome</keyword>
<dbReference type="AlphaFoldDB" id="A0A517NHR9"/>
<dbReference type="KEGG" id="rlc:K227x_51020"/>
<evidence type="ECO:0008006" key="3">
    <source>
        <dbReference type="Google" id="ProtNLM"/>
    </source>
</evidence>
<organism evidence="1 2">
    <name type="scientific">Rubripirellula lacrimiformis</name>
    <dbReference type="NCBI Taxonomy" id="1930273"/>
    <lineage>
        <taxon>Bacteria</taxon>
        <taxon>Pseudomonadati</taxon>
        <taxon>Planctomycetota</taxon>
        <taxon>Planctomycetia</taxon>
        <taxon>Pirellulales</taxon>
        <taxon>Pirellulaceae</taxon>
        <taxon>Rubripirellula</taxon>
    </lineage>
</organism>
<gene>
    <name evidence="1" type="ORF">K227x_51020</name>
</gene>
<dbReference type="Proteomes" id="UP000318538">
    <property type="component" value="Chromosome"/>
</dbReference>
<accession>A0A517NHR9</accession>
<evidence type="ECO:0000313" key="1">
    <source>
        <dbReference type="EMBL" id="QDT06686.1"/>
    </source>
</evidence>
<proteinExistence type="predicted"/>
<dbReference type="EMBL" id="CP036525">
    <property type="protein sequence ID" value="QDT06686.1"/>
    <property type="molecule type" value="Genomic_DNA"/>
</dbReference>